<dbReference type="InterPro" id="IPR005203">
    <property type="entry name" value="Hemocyanin_C"/>
</dbReference>
<dbReference type="InterPro" id="IPR014756">
    <property type="entry name" value="Ig_E-set"/>
</dbReference>
<dbReference type="Proteomes" id="UP001516400">
    <property type="component" value="Unassembled WGS sequence"/>
</dbReference>
<feature type="domain" description="Hemocyanin N-terminal" evidence="4">
    <location>
        <begin position="37"/>
        <end position="158"/>
    </location>
</feature>
<dbReference type="InterPro" id="IPR036697">
    <property type="entry name" value="Hemocyanin_N_sf"/>
</dbReference>
<organism evidence="6 7">
    <name type="scientific">Cryptolaemus montrouzieri</name>
    <dbReference type="NCBI Taxonomy" id="559131"/>
    <lineage>
        <taxon>Eukaryota</taxon>
        <taxon>Metazoa</taxon>
        <taxon>Ecdysozoa</taxon>
        <taxon>Arthropoda</taxon>
        <taxon>Hexapoda</taxon>
        <taxon>Insecta</taxon>
        <taxon>Pterygota</taxon>
        <taxon>Neoptera</taxon>
        <taxon>Endopterygota</taxon>
        <taxon>Coleoptera</taxon>
        <taxon>Polyphaga</taxon>
        <taxon>Cucujiformia</taxon>
        <taxon>Coccinelloidea</taxon>
        <taxon>Coccinellidae</taxon>
        <taxon>Scymninae</taxon>
        <taxon>Scymnini</taxon>
        <taxon>Cryptolaemus</taxon>
    </lineage>
</organism>
<dbReference type="PROSITE" id="PS00210">
    <property type="entry name" value="HEMOCYANIN_2"/>
    <property type="match status" value="1"/>
</dbReference>
<reference evidence="6 7" key="1">
    <citation type="journal article" date="2021" name="BMC Biol.">
        <title>Horizontally acquired antibacterial genes associated with adaptive radiation of ladybird beetles.</title>
        <authorList>
            <person name="Li H.S."/>
            <person name="Tang X.F."/>
            <person name="Huang Y.H."/>
            <person name="Xu Z.Y."/>
            <person name="Chen M.L."/>
            <person name="Du X.Y."/>
            <person name="Qiu B.Y."/>
            <person name="Chen P.T."/>
            <person name="Zhang W."/>
            <person name="Slipinski A."/>
            <person name="Escalona H.E."/>
            <person name="Waterhouse R.M."/>
            <person name="Zwick A."/>
            <person name="Pang H."/>
        </authorList>
    </citation>
    <scope>NUCLEOTIDE SEQUENCE [LARGE SCALE GENOMIC DNA]</scope>
    <source>
        <strain evidence="6">SYSU2018</strain>
    </source>
</reference>
<feature type="chain" id="PRO_5044890643" evidence="2">
    <location>
        <begin position="19"/>
        <end position="715"/>
    </location>
</feature>
<dbReference type="InterPro" id="IPR013788">
    <property type="entry name" value="Hemocyanin/hexamerin"/>
</dbReference>
<evidence type="ECO:0000313" key="7">
    <source>
        <dbReference type="Proteomes" id="UP001516400"/>
    </source>
</evidence>
<name>A0ABD2N7S2_9CUCU</name>
<sequence>MKLCLVVCLLGLMALTCAGPVEEKDKYGEYKIADKDYLRKYKLILQLFSYINQPSYYKEIVEVAKEFDLEKNIDNYEKPEVVKEFLLKYRKGYLPRGEIFSVFYFEQLNEAKALFKLFYYAKDFSTLYKTACWARQYLNEGLFLYSFSVALVQREDCRCFSVPPIYEIYPYYFFNTEVIQKASYYKQKYCSKDEEYPIDKDGFKGYTINANYSGYYLNLNPEQSLSYYLEDIGVNSYYYYYNLYYPFWWSSEEGGKKSEIGYRRGEAFYYNVQQLLARYYLERLANNYGDIPDFEWDLPFETGYYPSLRYSNGLEFPSRPNFANLKEYFFNYGQKQCPSRKYQQSYTYVLDYFRRLRDTIDKGIIHPLRRESKDAGIIKILNEEGVNILGNLIQANGDSLNQRYFGPLLIYARHLLGYSYQPKDKYQLAPSALQHFETSLRDPAFYQLYKKIYYLFNKYKQYLPAYKKEDLYYPGVSIKSIIFDELRTYYDHYYSDLSNALYVTKEEAEKSSFKVRAKQYRLNHKPFNYKVYVEAEKPCRASVRVYLGPKYDEYGRCIDIEENRINFVQFDYFEYNLTAGENVILRNYNDLYFYCNDRTSYRELYQQVLSAESGKGEYKMQGTPLCFPRRFSLPKGSVGGTPYQFYVIVSPYKPTEVGNLYNDVYKNPIYRVDGYPLGYPFDRYIQDPKDFEVPNAYLYETKIYFDDAINKYHPF</sequence>
<dbReference type="GO" id="GO:0045735">
    <property type="term" value="F:nutrient reservoir activity"/>
    <property type="evidence" value="ECO:0007669"/>
    <property type="project" value="UniProtKB-KW"/>
</dbReference>
<dbReference type="PANTHER" id="PTHR11511:SF5">
    <property type="entry name" value="FAT-BODY PROTEIN 1-RELATED"/>
    <property type="match status" value="1"/>
</dbReference>
<keyword evidence="2" id="KW-0732">Signal</keyword>
<feature type="signal peptide" evidence="2">
    <location>
        <begin position="1"/>
        <end position="18"/>
    </location>
</feature>
<evidence type="ECO:0000256" key="2">
    <source>
        <dbReference type="SAM" id="SignalP"/>
    </source>
</evidence>
<evidence type="ECO:0000256" key="1">
    <source>
        <dbReference type="ARBA" id="ARBA00022761"/>
    </source>
</evidence>
<dbReference type="InterPro" id="IPR008922">
    <property type="entry name" value="Di-copper_centre_dom_sf"/>
</dbReference>
<dbReference type="Pfam" id="PF03722">
    <property type="entry name" value="Hemocyanin_N"/>
    <property type="match status" value="1"/>
</dbReference>
<dbReference type="SUPFAM" id="SSF48050">
    <property type="entry name" value="Hemocyanin, N-terminal domain"/>
    <property type="match status" value="1"/>
</dbReference>
<dbReference type="AlphaFoldDB" id="A0ABD2N7S2"/>
<dbReference type="Gene3D" id="1.10.1280.10">
    <property type="entry name" value="Di-copper center containing domain from catechol oxidase"/>
    <property type="match status" value="1"/>
</dbReference>
<proteinExistence type="predicted"/>
<dbReference type="Gene3D" id="2.60.40.1520">
    <property type="entry name" value="Hemocyanin, C-terminal domain"/>
    <property type="match status" value="1"/>
</dbReference>
<dbReference type="PANTHER" id="PTHR11511">
    <property type="entry name" value="LARVAL STORAGE PROTEIN/PHENOLOXIDASE"/>
    <property type="match status" value="1"/>
</dbReference>
<accession>A0ABD2N7S2</accession>
<evidence type="ECO:0000259" key="3">
    <source>
        <dbReference type="Pfam" id="PF00372"/>
    </source>
</evidence>
<dbReference type="Pfam" id="PF00372">
    <property type="entry name" value="Hemocyanin_M"/>
    <property type="match status" value="1"/>
</dbReference>
<comment type="caution">
    <text evidence="6">The sequence shown here is derived from an EMBL/GenBank/DDBJ whole genome shotgun (WGS) entry which is preliminary data.</text>
</comment>
<dbReference type="SUPFAM" id="SSF81296">
    <property type="entry name" value="E set domains"/>
    <property type="match status" value="1"/>
</dbReference>
<dbReference type="EMBL" id="JABFTP020000062">
    <property type="protein sequence ID" value="KAL3274339.1"/>
    <property type="molecule type" value="Genomic_DNA"/>
</dbReference>
<feature type="domain" description="Hemocyanin middle" evidence="3">
    <location>
        <begin position="164"/>
        <end position="456"/>
    </location>
</feature>
<gene>
    <name evidence="6" type="ORF">HHI36_015738</name>
</gene>
<keyword evidence="1" id="KW-0758">Storage protein</keyword>
<dbReference type="InterPro" id="IPR005204">
    <property type="entry name" value="Hemocyanin_N"/>
</dbReference>
<dbReference type="GO" id="GO:0005615">
    <property type="term" value="C:extracellular space"/>
    <property type="evidence" value="ECO:0007669"/>
    <property type="project" value="UniProtKB-ARBA"/>
</dbReference>
<dbReference type="Gene3D" id="1.20.1370.10">
    <property type="entry name" value="Hemocyanin, N-terminal domain"/>
    <property type="match status" value="1"/>
</dbReference>
<dbReference type="SUPFAM" id="SSF48056">
    <property type="entry name" value="Di-copper centre-containing domain"/>
    <property type="match status" value="1"/>
</dbReference>
<dbReference type="PRINTS" id="PR00187">
    <property type="entry name" value="HAEMOCYANIN"/>
</dbReference>
<evidence type="ECO:0000313" key="6">
    <source>
        <dbReference type="EMBL" id="KAL3274339.1"/>
    </source>
</evidence>
<protein>
    <submittedName>
        <fullName evidence="6">Uncharacterized protein</fullName>
    </submittedName>
</protein>
<evidence type="ECO:0000259" key="5">
    <source>
        <dbReference type="Pfam" id="PF03723"/>
    </source>
</evidence>
<dbReference type="Pfam" id="PF03723">
    <property type="entry name" value="Hemocyanin_C"/>
    <property type="match status" value="1"/>
</dbReference>
<evidence type="ECO:0000259" key="4">
    <source>
        <dbReference type="Pfam" id="PF03722"/>
    </source>
</evidence>
<feature type="domain" description="Hemocyanin C-terminal" evidence="5">
    <location>
        <begin position="466"/>
        <end position="705"/>
    </location>
</feature>
<dbReference type="InterPro" id="IPR037020">
    <property type="entry name" value="Hemocyanin_C_sf"/>
</dbReference>
<keyword evidence="7" id="KW-1185">Reference proteome</keyword>
<dbReference type="InterPro" id="IPR000896">
    <property type="entry name" value="Hemocyanin/hexamerin_mid_dom"/>
</dbReference>